<organism evidence="2">
    <name type="scientific">freshwater metagenome</name>
    <dbReference type="NCBI Taxonomy" id="449393"/>
    <lineage>
        <taxon>unclassified sequences</taxon>
        <taxon>metagenomes</taxon>
        <taxon>ecological metagenomes</taxon>
    </lineage>
</organism>
<proteinExistence type="predicted"/>
<name>A0A6J5ZJJ5_9ZZZZ</name>
<evidence type="ECO:0000256" key="1">
    <source>
        <dbReference type="SAM" id="MobiDB-lite"/>
    </source>
</evidence>
<evidence type="ECO:0000313" key="2">
    <source>
        <dbReference type="EMBL" id="CAB4341352.1"/>
    </source>
</evidence>
<dbReference type="AlphaFoldDB" id="A0A6J5ZJJ5"/>
<feature type="compositionally biased region" description="Low complexity" evidence="1">
    <location>
        <begin position="521"/>
        <end position="535"/>
    </location>
</feature>
<reference evidence="2" key="1">
    <citation type="submission" date="2020-05" db="EMBL/GenBank/DDBJ databases">
        <authorList>
            <person name="Chiriac C."/>
            <person name="Salcher M."/>
            <person name="Ghai R."/>
            <person name="Kavagutti S V."/>
        </authorList>
    </citation>
    <scope>NUCLEOTIDE SEQUENCE</scope>
</reference>
<sequence>MIKKLIGFLTLVAVLGGLTIPAGAAQVSDEMFSVGMEPGLGYLGYTAYPSGAAIDANSGLIGMKTSNLKVEAITWCKTVDDASCSDKDFFQYVSILPYCKAASDLDCLEGVFASTKTGAELAVTNVVAFSTLVRHEYVGSPALNLPSGDVPTLFDLPGAPHSGGTTYMAVVSSYGTWNKAANQKTSVENGSIAIYAVKLENGSYNVKEMTTDPTRYFQRNWRVGAANEDRCKYTDSQKCAVAVPLPMDIKFGVKVRYSAAIKGWFHGRVQDPNIQYVDNASGGKTLTVSAAAVQVPAISIWKKKSELPTDVKAFYEKAQKPLGGSGSGAGNMALQQGPEDGWSLMLQNNTGFSEGQMQEFLTWLPVVGDKANLLPTVWSLSLMTSFNAGVVGNTCGSDLNDLTGIVSTNSAQYLAGPPVFNKATDELEYKVAGPHLLPSGELSRGTYDLTLKSDFAKCLYGISGTAIKATISIVSENGQPVTAVTTIGEKNGWLYLSAKGFTYSSPTIKVKLSQDAPAPTPSASATPTPSPSMAPVAVKKSSITCVKGKTSKRVTAVNPKCPTGYKKK</sequence>
<gene>
    <name evidence="2" type="ORF">UFOPK3574_00947</name>
</gene>
<accession>A0A6J5ZJJ5</accession>
<feature type="region of interest" description="Disordered" evidence="1">
    <location>
        <begin position="513"/>
        <end position="535"/>
    </location>
</feature>
<dbReference type="EMBL" id="CAESAF010000128">
    <property type="protein sequence ID" value="CAB4341352.1"/>
    <property type="molecule type" value="Genomic_DNA"/>
</dbReference>
<protein>
    <submittedName>
        <fullName evidence="2">Unannotated protein</fullName>
    </submittedName>
</protein>